<evidence type="ECO:0000256" key="1">
    <source>
        <dbReference type="ARBA" id="ARBA00023015"/>
    </source>
</evidence>
<keyword evidence="3" id="KW-0804">Transcription</keyword>
<sequence length="277" mass="31692">MTRPHQFDNHFVKERLLQDFYFFNVGHEVCWPNHSFGPTVKENYLLHFVSQGQGRFQVDGLTLNLTAPSFFLIRPGERIFYQADDTDPWEYYWLGFDGTQAENLLTTAALTNDVHSGRVIAPETVVTLFEKLLALDLYQPANKFKAQSLFYGIFSHFESSHTPTVTSGNSWRQTYQDSFLLYVANHYSRSDLTIAEISHSVGLNRTYFSQLMTKLLGRSPQAYLKKLRLEKAADLLLTTDLSIAEIALQVGYTSSQSLSRAFKDYFGCTPSRYGKNT</sequence>
<evidence type="ECO:0000256" key="3">
    <source>
        <dbReference type="ARBA" id="ARBA00023163"/>
    </source>
</evidence>
<evidence type="ECO:0000313" key="5">
    <source>
        <dbReference type="EMBL" id="MEO1782855.1"/>
    </source>
</evidence>
<comment type="caution">
    <text evidence="5">The sequence shown here is derived from an EMBL/GenBank/DDBJ whole genome shotgun (WGS) entry which is preliminary data.</text>
</comment>
<dbReference type="InterPro" id="IPR003313">
    <property type="entry name" value="AraC-bd"/>
</dbReference>
<dbReference type="PROSITE" id="PS01124">
    <property type="entry name" value="HTH_ARAC_FAMILY_2"/>
    <property type="match status" value="1"/>
</dbReference>
<dbReference type="InterPro" id="IPR009057">
    <property type="entry name" value="Homeodomain-like_sf"/>
</dbReference>
<evidence type="ECO:0000259" key="4">
    <source>
        <dbReference type="PROSITE" id="PS01124"/>
    </source>
</evidence>
<dbReference type="Gene3D" id="2.60.120.280">
    <property type="entry name" value="Regulatory protein AraC"/>
    <property type="match status" value="1"/>
</dbReference>
<dbReference type="EMBL" id="MAEI02000001">
    <property type="protein sequence ID" value="MEO1782855.1"/>
    <property type="molecule type" value="Genomic_DNA"/>
</dbReference>
<keyword evidence="2" id="KW-0238">DNA-binding</keyword>
<accession>A0ABV0F458</accession>
<proteinExistence type="predicted"/>
<dbReference type="Gene3D" id="1.10.10.60">
    <property type="entry name" value="Homeodomain-like"/>
    <property type="match status" value="2"/>
</dbReference>
<dbReference type="CDD" id="cd06986">
    <property type="entry name" value="cupin_MmsR-like_N"/>
    <property type="match status" value="1"/>
</dbReference>
<dbReference type="PANTHER" id="PTHR43280">
    <property type="entry name" value="ARAC-FAMILY TRANSCRIPTIONAL REGULATOR"/>
    <property type="match status" value="1"/>
</dbReference>
<evidence type="ECO:0000256" key="2">
    <source>
        <dbReference type="ARBA" id="ARBA00023125"/>
    </source>
</evidence>
<feature type="domain" description="HTH araC/xylS-type" evidence="4">
    <location>
        <begin position="177"/>
        <end position="276"/>
    </location>
</feature>
<dbReference type="RefSeq" id="WP_161869946.1">
    <property type="nucleotide sequence ID" value="NZ_MAEI02000001.1"/>
</dbReference>
<dbReference type="PROSITE" id="PS00041">
    <property type="entry name" value="HTH_ARAC_FAMILY_1"/>
    <property type="match status" value="1"/>
</dbReference>
<dbReference type="SUPFAM" id="SSF51215">
    <property type="entry name" value="Regulatory protein AraC"/>
    <property type="match status" value="1"/>
</dbReference>
<dbReference type="Pfam" id="PF02311">
    <property type="entry name" value="AraC_binding"/>
    <property type="match status" value="1"/>
</dbReference>
<organism evidence="5 6">
    <name type="scientific">Enterococcus diestrammenae</name>
    <dbReference type="NCBI Taxonomy" id="1155073"/>
    <lineage>
        <taxon>Bacteria</taxon>
        <taxon>Bacillati</taxon>
        <taxon>Bacillota</taxon>
        <taxon>Bacilli</taxon>
        <taxon>Lactobacillales</taxon>
        <taxon>Enterococcaceae</taxon>
        <taxon>Enterococcus</taxon>
    </lineage>
</organism>
<dbReference type="InterPro" id="IPR018062">
    <property type="entry name" value="HTH_AraC-typ_CS"/>
</dbReference>
<dbReference type="PRINTS" id="PR00032">
    <property type="entry name" value="HTHARAC"/>
</dbReference>
<evidence type="ECO:0000313" key="6">
    <source>
        <dbReference type="Proteomes" id="UP001429357"/>
    </source>
</evidence>
<dbReference type="InterPro" id="IPR018060">
    <property type="entry name" value="HTH_AraC"/>
</dbReference>
<gene>
    <name evidence="5" type="ORF">BAU18_002471</name>
</gene>
<dbReference type="SMART" id="SM00342">
    <property type="entry name" value="HTH_ARAC"/>
    <property type="match status" value="1"/>
</dbReference>
<reference evidence="5" key="1">
    <citation type="submission" date="2016-06" db="EMBL/GenBank/DDBJ databases">
        <authorList>
            <person name="Van Tyne D."/>
        </authorList>
    </citation>
    <scope>NUCLEOTIDE SEQUENCE</scope>
    <source>
        <strain evidence="5">JM9A</strain>
    </source>
</reference>
<reference evidence="5" key="2">
    <citation type="submission" date="2024-02" db="EMBL/GenBank/DDBJ databases">
        <title>The Genome Sequence of Enterococcus diestrammenae JM9A.</title>
        <authorList>
            <person name="Earl A."/>
            <person name="Manson A."/>
            <person name="Gilmore M."/>
            <person name="Sanders J."/>
            <person name="Shea T."/>
            <person name="Howe W."/>
            <person name="Livny J."/>
            <person name="Cuomo C."/>
            <person name="Neafsey D."/>
            <person name="Birren B."/>
        </authorList>
    </citation>
    <scope>NUCLEOTIDE SEQUENCE</scope>
    <source>
        <strain evidence="5">JM9A</strain>
    </source>
</reference>
<dbReference type="InterPro" id="IPR037923">
    <property type="entry name" value="HTH-like"/>
</dbReference>
<dbReference type="SUPFAM" id="SSF46689">
    <property type="entry name" value="Homeodomain-like"/>
    <property type="match status" value="1"/>
</dbReference>
<dbReference type="InterPro" id="IPR020449">
    <property type="entry name" value="Tscrpt_reg_AraC-type_HTH"/>
</dbReference>
<dbReference type="PANTHER" id="PTHR43280:SF2">
    <property type="entry name" value="HTH-TYPE TRANSCRIPTIONAL REGULATOR EXSA"/>
    <property type="match status" value="1"/>
</dbReference>
<dbReference type="Pfam" id="PF12833">
    <property type="entry name" value="HTH_18"/>
    <property type="match status" value="1"/>
</dbReference>
<keyword evidence="1" id="KW-0805">Transcription regulation</keyword>
<dbReference type="Proteomes" id="UP001429357">
    <property type="component" value="Unassembled WGS sequence"/>
</dbReference>
<protein>
    <recommendedName>
        <fullName evidence="4">HTH araC/xylS-type domain-containing protein</fullName>
    </recommendedName>
</protein>
<keyword evidence="6" id="KW-1185">Reference proteome</keyword>
<name>A0ABV0F458_9ENTE</name>